<dbReference type="EMBL" id="GGEC01071410">
    <property type="protein sequence ID" value="MBX51894.1"/>
    <property type="molecule type" value="Transcribed_RNA"/>
</dbReference>
<proteinExistence type="predicted"/>
<organism evidence="1">
    <name type="scientific">Rhizophora mucronata</name>
    <name type="common">Asiatic mangrove</name>
    <dbReference type="NCBI Taxonomy" id="61149"/>
    <lineage>
        <taxon>Eukaryota</taxon>
        <taxon>Viridiplantae</taxon>
        <taxon>Streptophyta</taxon>
        <taxon>Embryophyta</taxon>
        <taxon>Tracheophyta</taxon>
        <taxon>Spermatophyta</taxon>
        <taxon>Magnoliopsida</taxon>
        <taxon>eudicotyledons</taxon>
        <taxon>Gunneridae</taxon>
        <taxon>Pentapetalae</taxon>
        <taxon>rosids</taxon>
        <taxon>fabids</taxon>
        <taxon>Malpighiales</taxon>
        <taxon>Rhizophoraceae</taxon>
        <taxon>Rhizophora</taxon>
    </lineage>
</organism>
<sequence>MQQVFYPNTCKLQLMCILVMQKEF</sequence>
<name>A0A2P2PAW3_RHIMU</name>
<reference evidence="1" key="1">
    <citation type="submission" date="2018-02" db="EMBL/GenBank/DDBJ databases">
        <title>Rhizophora mucronata_Transcriptome.</title>
        <authorList>
            <person name="Meera S.P."/>
            <person name="Sreeshan A."/>
            <person name="Augustine A."/>
        </authorList>
    </citation>
    <scope>NUCLEOTIDE SEQUENCE</scope>
    <source>
        <tissue evidence="1">Leaf</tissue>
    </source>
</reference>
<accession>A0A2P2PAW3</accession>
<dbReference type="AlphaFoldDB" id="A0A2P2PAW3"/>
<evidence type="ECO:0000313" key="1">
    <source>
        <dbReference type="EMBL" id="MBX51894.1"/>
    </source>
</evidence>
<protein>
    <submittedName>
        <fullName evidence="1">Uncharacterized protein</fullName>
    </submittedName>
</protein>